<evidence type="ECO:0000256" key="5">
    <source>
        <dbReference type="ARBA" id="ARBA00022857"/>
    </source>
</evidence>
<dbReference type="GO" id="GO:0046655">
    <property type="term" value="P:folic acid metabolic process"/>
    <property type="evidence" value="ECO:0007669"/>
    <property type="project" value="TreeGrafter"/>
</dbReference>
<evidence type="ECO:0000259" key="8">
    <source>
        <dbReference type="PROSITE" id="PS51330"/>
    </source>
</evidence>
<dbReference type="Pfam" id="PF00186">
    <property type="entry name" value="DHFR_1"/>
    <property type="match status" value="1"/>
</dbReference>
<dbReference type="GO" id="GO:0050661">
    <property type="term" value="F:NADP binding"/>
    <property type="evidence" value="ECO:0007669"/>
    <property type="project" value="InterPro"/>
</dbReference>
<organism evidence="9 10">
    <name type="scientific">Nocardioides scoriae</name>
    <dbReference type="NCBI Taxonomy" id="642780"/>
    <lineage>
        <taxon>Bacteria</taxon>
        <taxon>Bacillati</taxon>
        <taxon>Actinomycetota</taxon>
        <taxon>Actinomycetes</taxon>
        <taxon>Propionibacteriales</taxon>
        <taxon>Nocardioidaceae</taxon>
        <taxon>Nocardioides</taxon>
    </lineage>
</organism>
<dbReference type="GO" id="GO:0006730">
    <property type="term" value="P:one-carbon metabolic process"/>
    <property type="evidence" value="ECO:0007669"/>
    <property type="project" value="UniProtKB-KW"/>
</dbReference>
<dbReference type="CDD" id="cd00209">
    <property type="entry name" value="DHFR"/>
    <property type="match status" value="1"/>
</dbReference>
<dbReference type="EC" id="1.5.1.3" evidence="3 7"/>
<dbReference type="Gene3D" id="3.40.430.10">
    <property type="entry name" value="Dihydrofolate Reductase, subunit A"/>
    <property type="match status" value="1"/>
</dbReference>
<keyword evidence="4 7" id="KW-0554">One-carbon metabolism</keyword>
<dbReference type="InterPro" id="IPR001796">
    <property type="entry name" value="DHFR_dom"/>
</dbReference>
<comment type="similarity">
    <text evidence="2 7">Belongs to the dihydrofolate reductase family.</text>
</comment>
<dbReference type="PIRSF" id="PIRSF000194">
    <property type="entry name" value="DHFR"/>
    <property type="match status" value="1"/>
</dbReference>
<evidence type="ECO:0000313" key="10">
    <source>
        <dbReference type="Proteomes" id="UP000198859"/>
    </source>
</evidence>
<dbReference type="PANTHER" id="PTHR48069">
    <property type="entry name" value="DIHYDROFOLATE REDUCTASE"/>
    <property type="match status" value="1"/>
</dbReference>
<comment type="pathway">
    <text evidence="1 7">Cofactor biosynthesis; tetrahydrofolate biosynthesis; 5,6,7,8-tetrahydrofolate from 7,8-dihydrofolate: step 1/1.</text>
</comment>
<dbReference type="InterPro" id="IPR024072">
    <property type="entry name" value="DHFR-like_dom_sf"/>
</dbReference>
<dbReference type="GO" id="GO:0046452">
    <property type="term" value="P:dihydrofolate metabolic process"/>
    <property type="evidence" value="ECO:0007669"/>
    <property type="project" value="TreeGrafter"/>
</dbReference>
<dbReference type="GO" id="GO:0004146">
    <property type="term" value="F:dihydrofolate reductase activity"/>
    <property type="evidence" value="ECO:0007669"/>
    <property type="project" value="UniProtKB-EC"/>
</dbReference>
<comment type="function">
    <text evidence="7">Key enzyme in folate metabolism. Catalyzes an essential reaction for de novo glycine and purine synthesis, and for DNA precursor synthesis.</text>
</comment>
<protein>
    <recommendedName>
        <fullName evidence="3 7">Dihydrofolate reductase</fullName>
        <ecNumber evidence="3 7">1.5.1.3</ecNumber>
    </recommendedName>
</protein>
<evidence type="ECO:0000256" key="3">
    <source>
        <dbReference type="ARBA" id="ARBA00012856"/>
    </source>
</evidence>
<dbReference type="Proteomes" id="UP000198859">
    <property type="component" value="Chromosome I"/>
</dbReference>
<evidence type="ECO:0000256" key="6">
    <source>
        <dbReference type="ARBA" id="ARBA00023002"/>
    </source>
</evidence>
<dbReference type="UniPathway" id="UPA00077">
    <property type="reaction ID" value="UER00158"/>
</dbReference>
<evidence type="ECO:0000256" key="2">
    <source>
        <dbReference type="ARBA" id="ARBA00009539"/>
    </source>
</evidence>
<dbReference type="EMBL" id="LT629757">
    <property type="protein sequence ID" value="SDR69319.1"/>
    <property type="molecule type" value="Genomic_DNA"/>
</dbReference>
<keyword evidence="6 7" id="KW-0560">Oxidoreductase</keyword>
<dbReference type="OrthoDB" id="9804315at2"/>
<evidence type="ECO:0000256" key="4">
    <source>
        <dbReference type="ARBA" id="ARBA00022563"/>
    </source>
</evidence>
<evidence type="ECO:0000256" key="7">
    <source>
        <dbReference type="PIRNR" id="PIRNR000194"/>
    </source>
</evidence>
<proteinExistence type="inferred from homology"/>
<reference evidence="10" key="1">
    <citation type="submission" date="2016-10" db="EMBL/GenBank/DDBJ databases">
        <authorList>
            <person name="Varghese N."/>
            <person name="Submissions S."/>
        </authorList>
    </citation>
    <scope>NUCLEOTIDE SEQUENCE [LARGE SCALE GENOMIC DNA]</scope>
    <source>
        <strain evidence="10">DSM 22127</strain>
    </source>
</reference>
<dbReference type="GO" id="GO:0005829">
    <property type="term" value="C:cytosol"/>
    <property type="evidence" value="ECO:0007669"/>
    <property type="project" value="TreeGrafter"/>
</dbReference>
<feature type="domain" description="DHFR" evidence="8">
    <location>
        <begin position="13"/>
        <end position="171"/>
    </location>
</feature>
<sequence length="171" mass="18503">MPSEASTPEPSGRVVQVAAVATDGTIGDGPDIPWHVPGEQAFFKQLTLGHTLLMGRTTFASIGRPLPGRTTVVLTRDPAWSHPGVEVAHDVATGLALARSLPGEVMVAGGAQVYAALMPHATEQVLTHVHLEPGGDVRYPAYAEQEWREVRREEHELFHRVWLQRVRPAGG</sequence>
<dbReference type="PANTHER" id="PTHR48069:SF3">
    <property type="entry name" value="DIHYDROFOLATE REDUCTASE"/>
    <property type="match status" value="1"/>
</dbReference>
<dbReference type="AlphaFoldDB" id="A0A1H1L5X2"/>
<evidence type="ECO:0000256" key="1">
    <source>
        <dbReference type="ARBA" id="ARBA00004903"/>
    </source>
</evidence>
<comment type="catalytic activity">
    <reaction evidence="7">
        <text>(6S)-5,6,7,8-tetrahydrofolate + NADP(+) = 7,8-dihydrofolate + NADPH + H(+)</text>
        <dbReference type="Rhea" id="RHEA:15009"/>
        <dbReference type="ChEBI" id="CHEBI:15378"/>
        <dbReference type="ChEBI" id="CHEBI:57451"/>
        <dbReference type="ChEBI" id="CHEBI:57453"/>
        <dbReference type="ChEBI" id="CHEBI:57783"/>
        <dbReference type="ChEBI" id="CHEBI:58349"/>
        <dbReference type="EC" id="1.5.1.3"/>
    </reaction>
</comment>
<dbReference type="PRINTS" id="PR00070">
    <property type="entry name" value="DHFR"/>
</dbReference>
<name>A0A1H1L5X2_9ACTN</name>
<dbReference type="PROSITE" id="PS51330">
    <property type="entry name" value="DHFR_2"/>
    <property type="match status" value="1"/>
</dbReference>
<dbReference type="STRING" id="642780.SAMN04488570_0038"/>
<accession>A0A1H1L5X2</accession>
<dbReference type="InterPro" id="IPR012259">
    <property type="entry name" value="DHFR"/>
</dbReference>
<dbReference type="SUPFAM" id="SSF53597">
    <property type="entry name" value="Dihydrofolate reductase-like"/>
    <property type="match status" value="1"/>
</dbReference>
<gene>
    <name evidence="9" type="ORF">SAMN04488570_0038</name>
</gene>
<keyword evidence="10" id="KW-1185">Reference proteome</keyword>
<evidence type="ECO:0000313" key="9">
    <source>
        <dbReference type="EMBL" id="SDR69319.1"/>
    </source>
</evidence>
<keyword evidence="5 7" id="KW-0521">NADP</keyword>
<dbReference type="GO" id="GO:0046654">
    <property type="term" value="P:tetrahydrofolate biosynthetic process"/>
    <property type="evidence" value="ECO:0007669"/>
    <property type="project" value="UniProtKB-UniPathway"/>
</dbReference>